<comment type="function">
    <text evidence="2">Pyridoxal 5'-phosphate (PLP)-binding protein, which is involved in PLP homeostasis.</text>
</comment>
<keyword evidence="1 2" id="KW-0663">Pyridoxal phosphate</keyword>
<organism evidence="6 7">
    <name type="scientific">Selenomonas montiformis</name>
    <dbReference type="NCBI Taxonomy" id="2652285"/>
    <lineage>
        <taxon>Bacteria</taxon>
        <taxon>Bacillati</taxon>
        <taxon>Bacillota</taxon>
        <taxon>Negativicutes</taxon>
        <taxon>Selenomonadales</taxon>
        <taxon>Selenomonadaceae</taxon>
        <taxon>Selenomonas</taxon>
    </lineage>
</organism>
<proteinExistence type="inferred from homology"/>
<evidence type="ECO:0000256" key="4">
    <source>
        <dbReference type="RuleBase" id="RU004514"/>
    </source>
</evidence>
<dbReference type="Pfam" id="PF01168">
    <property type="entry name" value="Ala_racemase_N"/>
    <property type="match status" value="1"/>
</dbReference>
<comment type="cofactor">
    <cofactor evidence="3">
        <name>pyridoxal 5'-phosphate</name>
        <dbReference type="ChEBI" id="CHEBI:597326"/>
    </cofactor>
</comment>
<dbReference type="PIRSF" id="PIRSF004848">
    <property type="entry name" value="YBL036c_PLPDEIII"/>
    <property type="match status" value="1"/>
</dbReference>
<keyword evidence="7" id="KW-1185">Reference proteome</keyword>
<evidence type="ECO:0000313" key="7">
    <source>
        <dbReference type="Proteomes" id="UP000430222"/>
    </source>
</evidence>
<dbReference type="PANTHER" id="PTHR10146:SF14">
    <property type="entry name" value="PYRIDOXAL PHOSPHATE HOMEOSTASIS PROTEIN"/>
    <property type="match status" value="1"/>
</dbReference>
<dbReference type="AlphaFoldDB" id="A0A6I2V1P9"/>
<dbReference type="PANTHER" id="PTHR10146">
    <property type="entry name" value="PROLINE SYNTHETASE CO-TRANSCRIBED BACTERIAL HOMOLOG PROTEIN"/>
    <property type="match status" value="1"/>
</dbReference>
<gene>
    <name evidence="6" type="ORF">FYJ78_12040</name>
</gene>
<dbReference type="NCBIfam" id="TIGR00044">
    <property type="entry name" value="YggS family pyridoxal phosphate-dependent enzyme"/>
    <property type="match status" value="1"/>
</dbReference>
<sequence length="230" mass="26465">MIEEKFHEVEAEIARSMERRTRVPKDEPVRLIAVTKNHDVAAMREAIDAGAVDIGENRIQEARDKYERLERKATWHLIGHLQTNKARQAVKYFDLIHSVDSEHLARAIDREAGKLGKVQDILVQVNLAREESKSGVFREDLRALLDLTDVLPNLRLCGLMCIAPNYDDVEKCRPLFHEMYEIYQKVKEFPFQTANIKYLSMGMSHDYPIAVEEGANMVRVGTAIFGPRQY</sequence>
<protein>
    <recommendedName>
        <fullName evidence="2">Pyridoxal phosphate homeostasis protein</fullName>
        <shortName evidence="2">PLP homeostasis protein</shortName>
    </recommendedName>
</protein>
<evidence type="ECO:0000256" key="2">
    <source>
        <dbReference type="HAMAP-Rule" id="MF_02087"/>
    </source>
</evidence>
<name>A0A6I2V1P9_9FIRM</name>
<dbReference type="InterPro" id="IPR011078">
    <property type="entry name" value="PyrdxlP_homeostasis"/>
</dbReference>
<evidence type="ECO:0000259" key="5">
    <source>
        <dbReference type="Pfam" id="PF01168"/>
    </source>
</evidence>
<dbReference type="InterPro" id="IPR029066">
    <property type="entry name" value="PLP-binding_barrel"/>
</dbReference>
<comment type="similarity">
    <text evidence="2 4">Belongs to the pyridoxal phosphate-binding protein YggS/PROSC family.</text>
</comment>
<dbReference type="EMBL" id="VUNL01000018">
    <property type="protein sequence ID" value="MSV25881.1"/>
    <property type="molecule type" value="Genomic_DNA"/>
</dbReference>
<dbReference type="Proteomes" id="UP000430222">
    <property type="component" value="Unassembled WGS sequence"/>
</dbReference>
<evidence type="ECO:0000313" key="6">
    <source>
        <dbReference type="EMBL" id="MSV25881.1"/>
    </source>
</evidence>
<comment type="caution">
    <text evidence="6">The sequence shown here is derived from an EMBL/GenBank/DDBJ whole genome shotgun (WGS) entry which is preliminary data.</text>
</comment>
<reference evidence="6 7" key="1">
    <citation type="submission" date="2019-08" db="EMBL/GenBank/DDBJ databases">
        <title>In-depth cultivation of the pig gut microbiome towards novel bacterial diversity and tailored functional studies.</title>
        <authorList>
            <person name="Wylensek D."/>
            <person name="Hitch T.C.A."/>
            <person name="Clavel T."/>
        </authorList>
    </citation>
    <scope>NUCLEOTIDE SEQUENCE [LARGE SCALE GENOMIC DNA]</scope>
    <source>
        <strain evidence="7">WCA-380-WT-3B3</strain>
    </source>
</reference>
<dbReference type="InterPro" id="IPR001608">
    <property type="entry name" value="Ala_racemase_N"/>
</dbReference>
<dbReference type="SUPFAM" id="SSF51419">
    <property type="entry name" value="PLP-binding barrel"/>
    <property type="match status" value="1"/>
</dbReference>
<feature type="modified residue" description="N6-(pyridoxal phosphate)lysine" evidence="2 3">
    <location>
        <position position="36"/>
    </location>
</feature>
<accession>A0A6I2V1P9</accession>
<dbReference type="Gene3D" id="3.20.20.10">
    <property type="entry name" value="Alanine racemase"/>
    <property type="match status" value="1"/>
</dbReference>
<dbReference type="GO" id="GO:0030170">
    <property type="term" value="F:pyridoxal phosphate binding"/>
    <property type="evidence" value="ECO:0007669"/>
    <property type="project" value="UniProtKB-UniRule"/>
</dbReference>
<evidence type="ECO:0000256" key="3">
    <source>
        <dbReference type="PIRSR" id="PIRSR004848-1"/>
    </source>
</evidence>
<dbReference type="CDD" id="cd00635">
    <property type="entry name" value="PLPDE_III_YBL036c_like"/>
    <property type="match status" value="1"/>
</dbReference>
<dbReference type="HAMAP" id="MF_02087">
    <property type="entry name" value="PLP_homeostasis"/>
    <property type="match status" value="1"/>
</dbReference>
<dbReference type="RefSeq" id="WP_154621650.1">
    <property type="nucleotide sequence ID" value="NZ_JBQHVT010000007.1"/>
</dbReference>
<evidence type="ECO:0000256" key="1">
    <source>
        <dbReference type="ARBA" id="ARBA00022898"/>
    </source>
</evidence>
<dbReference type="FunFam" id="3.20.20.10:FF:000018">
    <property type="entry name" value="Pyridoxal phosphate homeostasis protein"/>
    <property type="match status" value="1"/>
</dbReference>
<feature type="domain" description="Alanine racemase N-terminal" evidence="5">
    <location>
        <begin position="28"/>
        <end position="228"/>
    </location>
</feature>